<dbReference type="Pfam" id="PF00535">
    <property type="entry name" value="Glycos_transf_2"/>
    <property type="match status" value="1"/>
</dbReference>
<dbReference type="InterPro" id="IPR001173">
    <property type="entry name" value="Glyco_trans_2-like"/>
</dbReference>
<protein>
    <submittedName>
        <fullName evidence="2">Glycosyltransferase family 2 protein</fullName>
    </submittedName>
</protein>
<evidence type="ECO:0000313" key="3">
    <source>
        <dbReference type="Proteomes" id="UP000003730"/>
    </source>
</evidence>
<evidence type="ECO:0000259" key="1">
    <source>
        <dbReference type="Pfam" id="PF00535"/>
    </source>
</evidence>
<dbReference type="PANTHER" id="PTHR43179:SF7">
    <property type="entry name" value="RHAMNOSYLTRANSFERASE WBBL"/>
    <property type="match status" value="1"/>
</dbReference>
<evidence type="ECO:0000313" key="2">
    <source>
        <dbReference type="EMBL" id="EGV43077.1"/>
    </source>
</evidence>
<dbReference type="OrthoDB" id="9771846at2"/>
<dbReference type="Gene3D" id="3.90.550.10">
    <property type="entry name" value="Spore Coat Polysaccharide Biosynthesis Protein SpsA, Chain A"/>
    <property type="match status" value="1"/>
</dbReference>
<name>G2EES7_9FLAO</name>
<dbReference type="AlphaFoldDB" id="G2EES7"/>
<accession>G2EES7</accession>
<feature type="domain" description="Glycosyltransferase 2-like" evidence="1">
    <location>
        <begin position="9"/>
        <end position="178"/>
    </location>
</feature>
<dbReference type="InterPro" id="IPR029044">
    <property type="entry name" value="Nucleotide-diphossugar_trans"/>
</dbReference>
<organism evidence="2 3">
    <name type="scientific">Bizionia argentinensis JUB59</name>
    <dbReference type="NCBI Taxonomy" id="1046627"/>
    <lineage>
        <taxon>Bacteria</taxon>
        <taxon>Pseudomonadati</taxon>
        <taxon>Bacteroidota</taxon>
        <taxon>Flavobacteriia</taxon>
        <taxon>Flavobacteriales</taxon>
        <taxon>Flavobacteriaceae</taxon>
        <taxon>Bizionia</taxon>
    </lineage>
</organism>
<dbReference type="Proteomes" id="UP000003730">
    <property type="component" value="Unassembled WGS sequence"/>
</dbReference>
<dbReference type="GO" id="GO:0016740">
    <property type="term" value="F:transferase activity"/>
    <property type="evidence" value="ECO:0007669"/>
    <property type="project" value="UniProtKB-KW"/>
</dbReference>
<reference evidence="2 3" key="1">
    <citation type="journal article" date="2008" name="Int. J. Syst. Evol. Microbiol.">
        <title>Bizionia argentinensis sp. nov., isolated from surface marine water in Antarctica.</title>
        <authorList>
            <person name="Bercovich A."/>
            <person name="Vazquez S.C."/>
            <person name="Yankilevich P."/>
            <person name="Coria S.H."/>
            <person name="Foti M."/>
            <person name="Hernandez E."/>
            <person name="Vidal A."/>
            <person name="Ruberto L."/>
            <person name="Melo C."/>
            <person name="Marenssi S."/>
            <person name="Criscuolo M."/>
            <person name="Memoli M."/>
            <person name="Arguelles M."/>
            <person name="Mac Cormack W.P."/>
        </authorList>
    </citation>
    <scope>NUCLEOTIDE SEQUENCE [LARGE SCALE GENOMIC DNA]</scope>
    <source>
        <strain evidence="2 3">JUB59</strain>
    </source>
</reference>
<comment type="caution">
    <text evidence="2">The sequence shown here is derived from an EMBL/GenBank/DDBJ whole genome shotgun (WGS) entry which is preliminary data.</text>
</comment>
<dbReference type="eggNOG" id="COG1216">
    <property type="taxonomic scope" value="Bacteria"/>
</dbReference>
<dbReference type="PANTHER" id="PTHR43179">
    <property type="entry name" value="RHAMNOSYLTRANSFERASE WBBL"/>
    <property type="match status" value="1"/>
</dbReference>
<keyword evidence="3" id="KW-1185">Reference proteome</keyword>
<dbReference type="EMBL" id="AFXZ01000036">
    <property type="protein sequence ID" value="EGV43077.1"/>
    <property type="molecule type" value="Genomic_DNA"/>
</dbReference>
<proteinExistence type="predicted"/>
<sequence length="255" mass="29999">MTNNNDIAILIVTHNHVEYIDKLIDSLIKFNLFNTFICDALSTDGTLEKLKNSPFKDNLLIKNELEGFSKNNNDLIRHFDIKAKYYLLLNPDTFFDVNFVDVLYNRMKLDSNIGVITPILKYPDGRLQITWKTFPNFFTVVKKRFGILKSINEIQMKGPEIDWCLGACMLISSNLLKKEGVLLDERYRLYCEDIDICFEAHQKNMKVIGEDSTYVYHNLNEKSSNNILSKYNIWNITSIFKFIFKWNIKYFRRGL</sequence>
<keyword evidence="2" id="KW-0808">Transferase</keyword>
<dbReference type="STRING" id="1046627.BZARG_1641"/>
<gene>
    <name evidence="2" type="ORF">BZARG_1641</name>
</gene>
<dbReference type="RefSeq" id="WP_008638124.1">
    <property type="nucleotide sequence ID" value="NZ_AFXZ01000036.1"/>
</dbReference>
<dbReference type="SUPFAM" id="SSF53448">
    <property type="entry name" value="Nucleotide-diphospho-sugar transferases"/>
    <property type="match status" value="1"/>
</dbReference>